<evidence type="ECO:0000313" key="4">
    <source>
        <dbReference type="EMBL" id="KAK5092876.1"/>
    </source>
</evidence>
<dbReference type="Gene3D" id="2.60.120.330">
    <property type="entry name" value="B-lactam Antibiotic, Isopenicillin N Synthase, Chain"/>
    <property type="match status" value="1"/>
</dbReference>
<reference evidence="4 5" key="1">
    <citation type="submission" date="2023-08" db="EMBL/GenBank/DDBJ databases">
        <title>Black Yeasts Isolated from many extreme environments.</title>
        <authorList>
            <person name="Coleine C."/>
            <person name="Stajich J.E."/>
            <person name="Selbmann L."/>
        </authorList>
    </citation>
    <scope>NUCLEOTIDE SEQUENCE [LARGE SCALE GENOMIC DNA]</scope>
    <source>
        <strain evidence="4 5">CCFEE 5885</strain>
    </source>
</reference>
<keyword evidence="5" id="KW-1185">Reference proteome</keyword>
<dbReference type="Proteomes" id="UP001345013">
    <property type="component" value="Unassembled WGS sequence"/>
</dbReference>
<comment type="similarity">
    <text evidence="1 2">Belongs to the iron/ascorbate-dependent oxidoreductase family.</text>
</comment>
<name>A0ABR0KBX9_9EURO</name>
<proteinExistence type="inferred from homology"/>
<comment type="caution">
    <text evidence="4">The sequence shown here is derived from an EMBL/GenBank/DDBJ whole genome shotgun (WGS) entry which is preliminary data.</text>
</comment>
<evidence type="ECO:0000256" key="2">
    <source>
        <dbReference type="RuleBase" id="RU003682"/>
    </source>
</evidence>
<dbReference type="PROSITE" id="PS51471">
    <property type="entry name" value="FE2OG_OXY"/>
    <property type="match status" value="1"/>
</dbReference>
<keyword evidence="2" id="KW-0408">Iron</keyword>
<dbReference type="InterPro" id="IPR005123">
    <property type="entry name" value="Oxoglu/Fe-dep_dioxygenase_dom"/>
</dbReference>
<sequence>MTSIPAEPVQGVDQDGLKMPVIDFSKFRTGYPAQREEIAKQIYEAFKNSGFLYLKNHGIPKEQVHTVFTHSAKFFERPSAEKDELAWTTARSNRGYVASGREKVTQSENAEEIAKLRASNPDLKESMEIGKEGVEGMPNQWPDRFGDEDGLSFTKTMKQFFLTCSDLHKNVMRAISIGMGLDEGFFDEYTAGFDNNLRLLHYPPVKKSVFKDNPTQVRAGEHSDYGSITLLFQDNVGGLEVKSPKGTWVRATPIPDTIVINAGDLLSRWSNDLIQSTKHRVIQPPPREGEMADVEQPDSMFSARYSVAFFCNPSFDKTIEALPGTFENTAAKKYPAVKSGDYIEMRLAATY</sequence>
<organism evidence="4 5">
    <name type="scientific">Lithohypha guttulata</name>
    <dbReference type="NCBI Taxonomy" id="1690604"/>
    <lineage>
        <taxon>Eukaryota</taxon>
        <taxon>Fungi</taxon>
        <taxon>Dikarya</taxon>
        <taxon>Ascomycota</taxon>
        <taxon>Pezizomycotina</taxon>
        <taxon>Eurotiomycetes</taxon>
        <taxon>Chaetothyriomycetidae</taxon>
        <taxon>Chaetothyriales</taxon>
        <taxon>Trichomeriaceae</taxon>
        <taxon>Lithohypha</taxon>
    </lineage>
</organism>
<dbReference type="InterPro" id="IPR050231">
    <property type="entry name" value="Iron_ascorbate_oxido_reductase"/>
</dbReference>
<evidence type="ECO:0000313" key="5">
    <source>
        <dbReference type="Proteomes" id="UP001345013"/>
    </source>
</evidence>
<accession>A0ABR0KBX9</accession>
<feature type="domain" description="Fe2OG dioxygenase" evidence="3">
    <location>
        <begin position="192"/>
        <end position="313"/>
    </location>
</feature>
<evidence type="ECO:0000256" key="1">
    <source>
        <dbReference type="ARBA" id="ARBA00008056"/>
    </source>
</evidence>
<dbReference type="PANTHER" id="PTHR47990">
    <property type="entry name" value="2-OXOGLUTARATE (2OG) AND FE(II)-DEPENDENT OXYGENASE SUPERFAMILY PROTEIN-RELATED"/>
    <property type="match status" value="1"/>
</dbReference>
<dbReference type="InterPro" id="IPR026992">
    <property type="entry name" value="DIOX_N"/>
</dbReference>
<dbReference type="InterPro" id="IPR027443">
    <property type="entry name" value="IPNS-like_sf"/>
</dbReference>
<dbReference type="InterPro" id="IPR044861">
    <property type="entry name" value="IPNS-like_FE2OG_OXY"/>
</dbReference>
<gene>
    <name evidence="4" type="ORF">LTR24_004790</name>
</gene>
<dbReference type="PRINTS" id="PR00682">
    <property type="entry name" value="IPNSYNTHASE"/>
</dbReference>
<protein>
    <recommendedName>
        <fullName evidence="3">Fe2OG dioxygenase domain-containing protein</fullName>
    </recommendedName>
</protein>
<dbReference type="Pfam" id="PF14226">
    <property type="entry name" value="DIOX_N"/>
    <property type="match status" value="1"/>
</dbReference>
<keyword evidence="2" id="KW-0479">Metal-binding</keyword>
<evidence type="ECO:0000259" key="3">
    <source>
        <dbReference type="PROSITE" id="PS51471"/>
    </source>
</evidence>
<dbReference type="SUPFAM" id="SSF51197">
    <property type="entry name" value="Clavaminate synthase-like"/>
    <property type="match status" value="1"/>
</dbReference>
<keyword evidence="2" id="KW-0560">Oxidoreductase</keyword>
<dbReference type="Pfam" id="PF03171">
    <property type="entry name" value="2OG-FeII_Oxy"/>
    <property type="match status" value="1"/>
</dbReference>
<dbReference type="EMBL" id="JAVRRG010000051">
    <property type="protein sequence ID" value="KAK5092876.1"/>
    <property type="molecule type" value="Genomic_DNA"/>
</dbReference>